<comment type="caution">
    <text evidence="2">The sequence shown here is derived from an EMBL/GenBank/DDBJ whole genome shotgun (WGS) entry which is preliminary data.</text>
</comment>
<dbReference type="EMBL" id="JBHSWI010000001">
    <property type="protein sequence ID" value="MFC6647237.1"/>
    <property type="molecule type" value="Genomic_DNA"/>
</dbReference>
<evidence type="ECO:0000313" key="3">
    <source>
        <dbReference type="Proteomes" id="UP001596391"/>
    </source>
</evidence>
<dbReference type="RefSeq" id="WP_390236124.1">
    <property type="nucleotide sequence ID" value="NZ_JBHSWI010000001.1"/>
</dbReference>
<name>A0ABW1ZCT6_9BACT</name>
<reference evidence="3" key="1">
    <citation type="journal article" date="2019" name="Int. J. Syst. Evol. Microbiol.">
        <title>The Global Catalogue of Microorganisms (GCM) 10K type strain sequencing project: providing services to taxonomists for standard genome sequencing and annotation.</title>
        <authorList>
            <consortium name="The Broad Institute Genomics Platform"/>
            <consortium name="The Broad Institute Genome Sequencing Center for Infectious Disease"/>
            <person name="Wu L."/>
            <person name="Ma J."/>
        </authorList>
    </citation>
    <scope>NUCLEOTIDE SEQUENCE [LARGE SCALE GENOMIC DNA]</scope>
    <source>
        <strain evidence="3">CGMCC 1.16026</strain>
    </source>
</reference>
<sequence>MLVNALRGRGYSVYARTEPTDNLTRVQVGPFGSKHDADAMRQRLLADGYNAIVK</sequence>
<organism evidence="2 3">
    <name type="scientific">Granulicella cerasi</name>
    <dbReference type="NCBI Taxonomy" id="741063"/>
    <lineage>
        <taxon>Bacteria</taxon>
        <taxon>Pseudomonadati</taxon>
        <taxon>Acidobacteriota</taxon>
        <taxon>Terriglobia</taxon>
        <taxon>Terriglobales</taxon>
        <taxon>Acidobacteriaceae</taxon>
        <taxon>Granulicella</taxon>
    </lineage>
</organism>
<dbReference type="Gene3D" id="3.30.70.1070">
    <property type="entry name" value="Sporulation related repeat"/>
    <property type="match status" value="1"/>
</dbReference>
<evidence type="ECO:0000259" key="1">
    <source>
        <dbReference type="PROSITE" id="PS51724"/>
    </source>
</evidence>
<dbReference type="InterPro" id="IPR036680">
    <property type="entry name" value="SPOR-like_sf"/>
</dbReference>
<accession>A0ABW1ZCT6</accession>
<dbReference type="Proteomes" id="UP001596391">
    <property type="component" value="Unassembled WGS sequence"/>
</dbReference>
<evidence type="ECO:0000313" key="2">
    <source>
        <dbReference type="EMBL" id="MFC6647237.1"/>
    </source>
</evidence>
<proteinExistence type="predicted"/>
<feature type="domain" description="SPOR" evidence="1">
    <location>
        <begin position="1"/>
        <end position="54"/>
    </location>
</feature>
<keyword evidence="3" id="KW-1185">Reference proteome</keyword>
<gene>
    <name evidence="2" type="ORF">ACFQBQ_17005</name>
</gene>
<dbReference type="InterPro" id="IPR007730">
    <property type="entry name" value="SPOR-like_dom"/>
</dbReference>
<dbReference type="SUPFAM" id="SSF110997">
    <property type="entry name" value="Sporulation related repeat"/>
    <property type="match status" value="1"/>
</dbReference>
<protein>
    <submittedName>
        <fullName evidence="2">SPOR domain-containing protein</fullName>
    </submittedName>
</protein>
<dbReference type="PROSITE" id="PS51724">
    <property type="entry name" value="SPOR"/>
    <property type="match status" value="1"/>
</dbReference>
<dbReference type="Pfam" id="PF05036">
    <property type="entry name" value="SPOR"/>
    <property type="match status" value="1"/>
</dbReference>